<evidence type="ECO:0000313" key="3">
    <source>
        <dbReference type="Proteomes" id="UP000000552"/>
    </source>
</evidence>
<organism evidence="2 3">
    <name type="scientific">Mesorhizobium japonicum (strain LMG 29417 / CECT 9101 / MAFF 303099)</name>
    <name type="common">Mesorhizobium loti (strain MAFF 303099)</name>
    <dbReference type="NCBI Taxonomy" id="266835"/>
    <lineage>
        <taxon>Bacteria</taxon>
        <taxon>Pseudomonadati</taxon>
        <taxon>Pseudomonadota</taxon>
        <taxon>Alphaproteobacteria</taxon>
        <taxon>Hyphomicrobiales</taxon>
        <taxon>Phyllobacteriaceae</taxon>
        <taxon>Mesorhizobium</taxon>
    </lineage>
</organism>
<name>Q98PD3_RHILO</name>
<sequence length="174" mass="19149">MSFLLPVLLRLPISRLRLRSLWLPCRSPRKGGIGCQQARKFLASFRYAWSSFSCFSTGLTIMPLVEALGSLIAPPTMWASYLPKQCFGCLCSIFWSLSGRWFSASTCGGRLTNGPSPAHKTYGRGSAGRPFQGQNDASGRKAAQLSPLLSLRANAAKGATNLKRMHRTHKPRFN</sequence>
<evidence type="ECO:0000256" key="1">
    <source>
        <dbReference type="SAM" id="MobiDB-lite"/>
    </source>
</evidence>
<dbReference type="EMBL" id="AP003017">
    <property type="protein sequence ID" value="BAB54722.1"/>
    <property type="molecule type" value="Genomic_DNA"/>
</dbReference>
<evidence type="ECO:0000313" key="2">
    <source>
        <dbReference type="EMBL" id="BAB54722.1"/>
    </source>
</evidence>
<dbReference type="Proteomes" id="UP000000552">
    <property type="component" value="Plasmid pMLb"/>
</dbReference>
<keyword evidence="2" id="KW-0614">Plasmid</keyword>
<dbReference type="KEGG" id="mlo:mll9508"/>
<dbReference type="HOGENOM" id="CLU_1538844_0_0_5"/>
<geneLocation type="plasmid" evidence="2 3">
    <name>pMLb</name>
</geneLocation>
<proteinExistence type="predicted"/>
<gene>
    <name evidence="2" type="ordered locus">mll9508</name>
</gene>
<protein>
    <submittedName>
        <fullName evidence="2">Mll9508 protein</fullName>
    </submittedName>
</protein>
<dbReference type="AlphaFoldDB" id="Q98PD3"/>
<accession>Q98PD3</accession>
<feature type="region of interest" description="Disordered" evidence="1">
    <location>
        <begin position="118"/>
        <end position="137"/>
    </location>
</feature>
<reference evidence="2 3" key="1">
    <citation type="journal article" date="2000" name="DNA Res.">
        <title>Complete genome structure of the nitrogen-fixing symbiotic bacterium Mesorhizobium loti.</title>
        <authorList>
            <person name="Kaneko T."/>
            <person name="Nakamura Y."/>
            <person name="Sato S."/>
            <person name="Asamizu E."/>
            <person name="Kato T."/>
            <person name="Sasamoto S."/>
            <person name="Watanabe A."/>
            <person name="Idesawa K."/>
            <person name="Ishikawa A."/>
            <person name="Kawashima K."/>
            <person name="Kimura T."/>
            <person name="Kishida Y."/>
            <person name="Kiyokawa C."/>
            <person name="Kohara M."/>
            <person name="Matsumoto M."/>
            <person name="Matsuno A."/>
            <person name="Mochizuki Y."/>
            <person name="Nakayama S."/>
            <person name="Nakazaki N."/>
            <person name="Shimpo S."/>
            <person name="Sugimoto M."/>
            <person name="Takeuchi C."/>
            <person name="Yamada M."/>
            <person name="Tabata S."/>
        </authorList>
    </citation>
    <scope>NUCLEOTIDE SEQUENCE [LARGE SCALE GENOMIC DNA]</scope>
    <source>
        <strain evidence="3">LMG 29417 / CECT 9101 / MAFF 303099</strain>
        <plasmid evidence="2 3">pMLb</plasmid>
    </source>
</reference>